<dbReference type="Proteomes" id="UP001138768">
    <property type="component" value="Unassembled WGS sequence"/>
</dbReference>
<feature type="signal peptide" evidence="1">
    <location>
        <begin position="1"/>
        <end position="23"/>
    </location>
</feature>
<accession>A0A9X0WBK4</accession>
<sequence>MKMRLSNLAMCLLLSTMVTPASAESPFVFGPEEVVPKSIKPGAKWKERAVSLPAWPKDVDLIEIRLDRPNALFTYSIDRASLATGRDGVVRYTIVAEAGSGARNVTFEGIRCTPNGAYRLYAFGHGRAFKLATGGDDWQPIGASAGDAARKELWRHYLCIPRLFKPRPARDQLRMLRSGRVPEIENSGFLTN</sequence>
<dbReference type="Pfam" id="PF08750">
    <property type="entry name" value="CNP1"/>
    <property type="match status" value="1"/>
</dbReference>
<feature type="chain" id="PRO_5040791801" description="CNP1-like uncharacterized domain-containing protein" evidence="1">
    <location>
        <begin position="24"/>
        <end position="192"/>
    </location>
</feature>
<protein>
    <recommendedName>
        <fullName evidence="2">CNP1-like uncharacterized domain-containing protein</fullName>
    </recommendedName>
</protein>
<comment type="caution">
    <text evidence="3">The sequence shown here is derived from an EMBL/GenBank/DDBJ whole genome shotgun (WGS) entry which is preliminary data.</text>
</comment>
<proteinExistence type="predicted"/>
<evidence type="ECO:0000259" key="2">
    <source>
        <dbReference type="Pfam" id="PF08750"/>
    </source>
</evidence>
<name>A0A9X0WBK4_9GAMM</name>
<keyword evidence="1" id="KW-0732">Signal</keyword>
<gene>
    <name evidence="3" type="ORF">CKO42_18675</name>
</gene>
<feature type="domain" description="CNP1-like uncharacterised" evidence="2">
    <location>
        <begin position="43"/>
        <end position="177"/>
    </location>
</feature>
<organism evidence="3 4">
    <name type="scientific">Lamprobacter modestohalophilus</name>
    <dbReference type="NCBI Taxonomy" id="1064514"/>
    <lineage>
        <taxon>Bacteria</taxon>
        <taxon>Pseudomonadati</taxon>
        <taxon>Pseudomonadota</taxon>
        <taxon>Gammaproteobacteria</taxon>
        <taxon>Chromatiales</taxon>
        <taxon>Chromatiaceae</taxon>
        <taxon>Lamprobacter</taxon>
    </lineage>
</organism>
<dbReference type="EMBL" id="NRRY01000039">
    <property type="protein sequence ID" value="MBK1620424.1"/>
    <property type="molecule type" value="Genomic_DNA"/>
</dbReference>
<evidence type="ECO:0000256" key="1">
    <source>
        <dbReference type="SAM" id="SignalP"/>
    </source>
</evidence>
<dbReference type="InterPro" id="IPR014861">
    <property type="entry name" value="CNP1-like_dom"/>
</dbReference>
<dbReference type="RefSeq" id="WP_200247347.1">
    <property type="nucleotide sequence ID" value="NZ_NRRY01000039.1"/>
</dbReference>
<evidence type="ECO:0000313" key="3">
    <source>
        <dbReference type="EMBL" id="MBK1620424.1"/>
    </source>
</evidence>
<dbReference type="AlphaFoldDB" id="A0A9X0WBK4"/>
<reference evidence="3 4" key="1">
    <citation type="journal article" date="2020" name="Microorganisms">
        <title>Osmotic Adaptation and Compatible Solute Biosynthesis of Phototrophic Bacteria as Revealed from Genome Analyses.</title>
        <authorList>
            <person name="Imhoff J.F."/>
            <person name="Rahn T."/>
            <person name="Kunzel S."/>
            <person name="Keller A."/>
            <person name="Neulinger S.C."/>
        </authorList>
    </citation>
    <scope>NUCLEOTIDE SEQUENCE [LARGE SCALE GENOMIC DNA]</scope>
    <source>
        <strain evidence="3 4">DSM 25653</strain>
    </source>
</reference>
<keyword evidence="4" id="KW-1185">Reference proteome</keyword>
<evidence type="ECO:0000313" key="4">
    <source>
        <dbReference type="Proteomes" id="UP001138768"/>
    </source>
</evidence>